<evidence type="ECO:0000313" key="4">
    <source>
        <dbReference type="Proteomes" id="UP001144805"/>
    </source>
</evidence>
<feature type="compositionally biased region" description="Basic and acidic residues" evidence="1">
    <location>
        <begin position="273"/>
        <end position="291"/>
    </location>
</feature>
<dbReference type="RefSeq" id="WP_266340269.1">
    <property type="nucleotide sequence ID" value="NZ_JAPKNK010000009.1"/>
</dbReference>
<keyword evidence="2" id="KW-0812">Transmembrane</keyword>
<protein>
    <submittedName>
        <fullName evidence="3">Uncharacterized protein</fullName>
    </submittedName>
</protein>
<dbReference type="AlphaFoldDB" id="A0A9X3E3W1"/>
<evidence type="ECO:0000256" key="2">
    <source>
        <dbReference type="SAM" id="Phobius"/>
    </source>
</evidence>
<reference evidence="3" key="1">
    <citation type="submission" date="2022-11" db="EMBL/GenBank/DDBJ databases">
        <title>Biodiversity and phylogenetic relationships of bacteria.</title>
        <authorList>
            <person name="Machado R.A.R."/>
            <person name="Bhat A."/>
            <person name="Loulou A."/>
            <person name="Kallel S."/>
        </authorList>
    </citation>
    <scope>NUCLEOTIDE SEQUENCE</scope>
    <source>
        <strain evidence="3">K-TC2</strain>
    </source>
</reference>
<feature type="compositionally biased region" description="Basic and acidic residues" evidence="1">
    <location>
        <begin position="231"/>
        <end position="253"/>
    </location>
</feature>
<feature type="compositionally biased region" description="Low complexity" evidence="1">
    <location>
        <begin position="411"/>
        <end position="438"/>
    </location>
</feature>
<accession>A0A9X3E3W1</accession>
<feature type="compositionally biased region" description="Low complexity" evidence="1">
    <location>
        <begin position="122"/>
        <end position="131"/>
    </location>
</feature>
<feature type="transmembrane region" description="Helical" evidence="2">
    <location>
        <begin position="308"/>
        <end position="326"/>
    </location>
</feature>
<evidence type="ECO:0000256" key="1">
    <source>
        <dbReference type="SAM" id="MobiDB-lite"/>
    </source>
</evidence>
<dbReference type="Proteomes" id="UP001144805">
    <property type="component" value="Unassembled WGS sequence"/>
</dbReference>
<evidence type="ECO:0000313" key="3">
    <source>
        <dbReference type="EMBL" id="MCX5571316.1"/>
    </source>
</evidence>
<dbReference type="EMBL" id="JAPKNK010000009">
    <property type="protein sequence ID" value="MCX5571316.1"/>
    <property type="molecule type" value="Genomic_DNA"/>
</dbReference>
<proteinExistence type="predicted"/>
<feature type="region of interest" description="Disordered" evidence="1">
    <location>
        <begin position="342"/>
        <end position="438"/>
    </location>
</feature>
<sequence>MTDYYAVLKKAVSGFESESGDARRSVYDKARTALIGQLKSIDPPLTTSEISRQRLELEEAIRKVEREASAARPAPVRVSAAAAVAEALAVTPEPVEPEPVEQLEEELEAEIAPPPPLPTPASQPVVARPRPAAEPPRQQPAAPTPAPAPVAPPPQAAEAEFFHDEADEAHASEPEIEADWHEPEPPQKPSRQPPPVQPQWPQVSPTRPSAYDRAAPQGRREPTMSAPEPADEPRFDADLEHDHDHDDSRHFSADADWAPEPLRATPMGNDSFDEPRERRPSRRERNREAAERPAVYVERTKPSRWPTIILLVLIALMLCGIAALVWSQRSVVKDVIGDLISSSDTGAKTASNEDAPPTLSAPASSKNSDRLGGGAAEEAPAKSVRTVDAQPSSDGEEADPLAGVMTPEGTGSAAPAQAPAAAEPADTAPAASAPAAAPAAGTADESLVAQKAILYEQPTDGTQNVKVVPANVTWKFNANSPNGPEIQANLDVPEKGMKVTLNIRKNNDSALPASHLVEIVVDTPANFAGGGVKSVPALVMKPTEESRGQPLDGAAAKVADGFFWIAFSNDAQPMAQNVALLRERNWIDLPIVYNNDQRAILTFEKGTPGQRVFDKAMTAWGNK</sequence>
<feature type="compositionally biased region" description="Basic and acidic residues" evidence="1">
    <location>
        <begin position="160"/>
        <end position="185"/>
    </location>
</feature>
<feature type="compositionally biased region" description="Pro residues" evidence="1">
    <location>
        <begin position="112"/>
        <end position="121"/>
    </location>
</feature>
<gene>
    <name evidence="3" type="ORF">OSH07_19095</name>
</gene>
<organism evidence="3 4">
    <name type="scientific">Kaistia nematophila</name>
    <dbReference type="NCBI Taxonomy" id="2994654"/>
    <lineage>
        <taxon>Bacteria</taxon>
        <taxon>Pseudomonadati</taxon>
        <taxon>Pseudomonadota</taxon>
        <taxon>Alphaproteobacteria</taxon>
        <taxon>Hyphomicrobiales</taxon>
        <taxon>Kaistiaceae</taxon>
        <taxon>Kaistia</taxon>
    </lineage>
</organism>
<feature type="region of interest" description="Disordered" evidence="1">
    <location>
        <begin position="90"/>
        <end position="294"/>
    </location>
</feature>
<keyword evidence="2" id="KW-0472">Membrane</keyword>
<feature type="compositionally biased region" description="Acidic residues" evidence="1">
    <location>
        <begin position="95"/>
        <end position="109"/>
    </location>
</feature>
<keyword evidence="4" id="KW-1185">Reference proteome</keyword>
<name>A0A9X3E3W1_9HYPH</name>
<feature type="compositionally biased region" description="Pro residues" evidence="1">
    <location>
        <begin position="132"/>
        <end position="155"/>
    </location>
</feature>
<comment type="caution">
    <text evidence="3">The sequence shown here is derived from an EMBL/GenBank/DDBJ whole genome shotgun (WGS) entry which is preliminary data.</text>
</comment>
<feature type="compositionally biased region" description="Polar residues" evidence="1">
    <location>
        <begin position="342"/>
        <end position="352"/>
    </location>
</feature>
<keyword evidence="2" id="KW-1133">Transmembrane helix</keyword>
<feature type="compositionally biased region" description="Pro residues" evidence="1">
    <location>
        <begin position="186"/>
        <end position="198"/>
    </location>
</feature>